<dbReference type="Proteomes" id="UP000887013">
    <property type="component" value="Unassembled WGS sequence"/>
</dbReference>
<evidence type="ECO:0000313" key="1">
    <source>
        <dbReference type="EMBL" id="GFU19738.1"/>
    </source>
</evidence>
<reference evidence="1" key="1">
    <citation type="submission" date="2020-08" db="EMBL/GenBank/DDBJ databases">
        <title>Multicomponent nature underlies the extraordinary mechanical properties of spider dragline silk.</title>
        <authorList>
            <person name="Kono N."/>
            <person name="Nakamura H."/>
            <person name="Mori M."/>
            <person name="Yoshida Y."/>
            <person name="Ohtoshi R."/>
            <person name="Malay A.D."/>
            <person name="Moran D.A.P."/>
            <person name="Tomita M."/>
            <person name="Numata K."/>
            <person name="Arakawa K."/>
        </authorList>
    </citation>
    <scope>NUCLEOTIDE SEQUENCE</scope>
</reference>
<dbReference type="AlphaFoldDB" id="A0A8X6UKL0"/>
<sequence length="124" mass="14491">EMQIPHGKYSESSTKLGGVYNRIQPSSNDEHRKIIAFITAKCEEYECYIIQRTRSDPIKTVIKDLLATVNIEETETEHKSKDYLVQKIWDNQMSEEEYKTRDCEIKVKSENSTYSNCNGVYIRS</sequence>
<comment type="caution">
    <text evidence="1">The sequence shown here is derived from an EMBL/GenBank/DDBJ whole genome shotgun (WGS) entry which is preliminary data.</text>
</comment>
<accession>A0A8X6UKL0</accession>
<evidence type="ECO:0000313" key="2">
    <source>
        <dbReference type="EMBL" id="GFU54471.1"/>
    </source>
</evidence>
<name>A0A8X6UKL0_NEPPI</name>
<dbReference type="EMBL" id="BMAW01039096">
    <property type="protein sequence ID" value="GFU54471.1"/>
    <property type="molecule type" value="Genomic_DNA"/>
</dbReference>
<feature type="non-terminal residue" evidence="1">
    <location>
        <position position="1"/>
    </location>
</feature>
<evidence type="ECO:0000313" key="3">
    <source>
        <dbReference type="Proteomes" id="UP000887013"/>
    </source>
</evidence>
<protein>
    <submittedName>
        <fullName evidence="1">Uncharacterized protein</fullName>
    </submittedName>
</protein>
<keyword evidence="3" id="KW-1185">Reference proteome</keyword>
<proteinExistence type="predicted"/>
<dbReference type="EMBL" id="BMAW01127106">
    <property type="protein sequence ID" value="GFU19738.1"/>
    <property type="molecule type" value="Genomic_DNA"/>
</dbReference>
<organism evidence="1 3">
    <name type="scientific">Nephila pilipes</name>
    <name type="common">Giant wood spider</name>
    <name type="synonym">Nephila maculata</name>
    <dbReference type="NCBI Taxonomy" id="299642"/>
    <lineage>
        <taxon>Eukaryota</taxon>
        <taxon>Metazoa</taxon>
        <taxon>Ecdysozoa</taxon>
        <taxon>Arthropoda</taxon>
        <taxon>Chelicerata</taxon>
        <taxon>Arachnida</taxon>
        <taxon>Araneae</taxon>
        <taxon>Araneomorphae</taxon>
        <taxon>Entelegynae</taxon>
        <taxon>Araneoidea</taxon>
        <taxon>Nephilidae</taxon>
        <taxon>Nephila</taxon>
    </lineage>
</organism>
<gene>
    <name evidence="1" type="ORF">NPIL_270451</name>
    <name evidence="2" type="ORF">NPIL_460461</name>
</gene>